<protein>
    <submittedName>
        <fullName evidence="2">Dialkylrecorsinol condensing protein DarA</fullName>
    </submittedName>
</protein>
<dbReference type="Proteomes" id="UP000660862">
    <property type="component" value="Unassembled WGS sequence"/>
</dbReference>
<dbReference type="AlphaFoldDB" id="A0A917HM18"/>
<accession>A0A917HM18</accession>
<feature type="transmembrane region" description="Helical" evidence="1">
    <location>
        <begin position="266"/>
        <end position="291"/>
    </location>
</feature>
<keyword evidence="1" id="KW-0472">Membrane</keyword>
<dbReference type="Gene3D" id="3.40.50.360">
    <property type="match status" value="1"/>
</dbReference>
<sequence length="310" mass="35721">MKRVLVVYYTQTGQQKEILDQILFPLEADPQVELTYHRIQPVSNYPFPWDGHSFFDAFPESFLQIPCPLQPIDDQILHTNYDLVILGYQVWYLSPSIPFNSFLNTKEAKRLLNDTPVITVINCRNMWVMAQEKVKSLLHGIGANHVGNVVLVDRHLNHVSVITIVHWMMTGRKDSYLGLFPKPGVSEKDISESRRFGEPIATHLKNNDYSTLQTSLVGLGAVLVKPLLVFTDKRANTLFAKWSQLIRSKGLPGEAARRPWLKAFNYYLLFAIWVLAPVVSLLFLILHLPFLSLIRKEKRYYQSVNFKTPR</sequence>
<proteinExistence type="predicted"/>
<organism evidence="2 3">
    <name type="scientific">Parapedobacter pyrenivorans</name>
    <dbReference type="NCBI Taxonomy" id="1305674"/>
    <lineage>
        <taxon>Bacteria</taxon>
        <taxon>Pseudomonadati</taxon>
        <taxon>Bacteroidota</taxon>
        <taxon>Sphingobacteriia</taxon>
        <taxon>Sphingobacteriales</taxon>
        <taxon>Sphingobacteriaceae</taxon>
        <taxon>Parapedobacter</taxon>
    </lineage>
</organism>
<keyword evidence="1" id="KW-0812">Transmembrane</keyword>
<dbReference type="InterPro" id="IPR029039">
    <property type="entry name" value="Flavoprotein-like_sf"/>
</dbReference>
<gene>
    <name evidence="2" type="primary">darA</name>
    <name evidence="2" type="ORF">GCM10007415_14910</name>
</gene>
<evidence type="ECO:0000313" key="3">
    <source>
        <dbReference type="Proteomes" id="UP000660862"/>
    </source>
</evidence>
<reference evidence="2" key="2">
    <citation type="submission" date="2020-09" db="EMBL/GenBank/DDBJ databases">
        <authorList>
            <person name="Sun Q."/>
            <person name="Zhou Y."/>
        </authorList>
    </citation>
    <scope>NUCLEOTIDE SEQUENCE</scope>
    <source>
        <strain evidence="2">CGMCC 1.12195</strain>
    </source>
</reference>
<evidence type="ECO:0000313" key="2">
    <source>
        <dbReference type="EMBL" id="GGG82955.1"/>
    </source>
</evidence>
<name>A0A917HM18_9SPHI</name>
<evidence type="ECO:0000256" key="1">
    <source>
        <dbReference type="SAM" id="Phobius"/>
    </source>
</evidence>
<dbReference type="SUPFAM" id="SSF52218">
    <property type="entry name" value="Flavoproteins"/>
    <property type="match status" value="1"/>
</dbReference>
<dbReference type="RefSeq" id="WP_188505263.1">
    <property type="nucleotide sequence ID" value="NZ_BMER01000001.1"/>
</dbReference>
<reference evidence="2" key="1">
    <citation type="journal article" date="2014" name="Int. J. Syst. Evol. Microbiol.">
        <title>Complete genome sequence of Corynebacterium casei LMG S-19264T (=DSM 44701T), isolated from a smear-ripened cheese.</title>
        <authorList>
            <consortium name="US DOE Joint Genome Institute (JGI-PGF)"/>
            <person name="Walter F."/>
            <person name="Albersmeier A."/>
            <person name="Kalinowski J."/>
            <person name="Ruckert C."/>
        </authorList>
    </citation>
    <scope>NUCLEOTIDE SEQUENCE</scope>
    <source>
        <strain evidence="2">CGMCC 1.12195</strain>
    </source>
</reference>
<keyword evidence="3" id="KW-1185">Reference proteome</keyword>
<keyword evidence="1" id="KW-1133">Transmembrane helix</keyword>
<comment type="caution">
    <text evidence="2">The sequence shown here is derived from an EMBL/GenBank/DDBJ whole genome shotgun (WGS) entry which is preliminary data.</text>
</comment>
<dbReference type="EMBL" id="BMER01000001">
    <property type="protein sequence ID" value="GGG82955.1"/>
    <property type="molecule type" value="Genomic_DNA"/>
</dbReference>
<dbReference type="CDD" id="cd00133">
    <property type="entry name" value="PTS_IIB"/>
    <property type="match status" value="1"/>
</dbReference>